<dbReference type="InterPro" id="IPR015422">
    <property type="entry name" value="PyrdxlP-dep_Trfase_small"/>
</dbReference>
<evidence type="ECO:0000313" key="5">
    <source>
        <dbReference type="EMBL" id="MCF1751771.1"/>
    </source>
</evidence>
<dbReference type="InterPro" id="IPR000277">
    <property type="entry name" value="Cys/Met-Metab_PyrdxlP-dep_enz"/>
</dbReference>
<dbReference type="InterPro" id="IPR006234">
    <property type="entry name" value="O-succ-hSer_sulfhydrylase"/>
</dbReference>
<dbReference type="GO" id="GO:0008483">
    <property type="term" value="F:transaminase activity"/>
    <property type="evidence" value="ECO:0007669"/>
    <property type="project" value="UniProtKB-KW"/>
</dbReference>
<dbReference type="Pfam" id="PF01053">
    <property type="entry name" value="Cys_Met_Meta_PP"/>
    <property type="match status" value="1"/>
</dbReference>
<comment type="caution">
    <text evidence="5">The sequence shown here is derived from an EMBL/GenBank/DDBJ whole genome shotgun (WGS) entry which is preliminary data.</text>
</comment>
<keyword evidence="6" id="KW-1185">Reference proteome</keyword>
<evidence type="ECO:0000256" key="3">
    <source>
        <dbReference type="HAMAP-Rule" id="MF_02056"/>
    </source>
</evidence>
<dbReference type="RefSeq" id="WP_234861719.1">
    <property type="nucleotide sequence ID" value="NZ_JAKEVZ010000008.1"/>
</dbReference>
<gene>
    <name evidence="3" type="primary">metZ</name>
    <name evidence="5" type="ORF">L0U89_11890</name>
</gene>
<dbReference type="PANTHER" id="PTHR11808:SF80">
    <property type="entry name" value="CYSTATHIONINE GAMMA-LYASE"/>
    <property type="match status" value="1"/>
</dbReference>
<dbReference type="HAMAP" id="MF_02056">
    <property type="entry name" value="MetZ"/>
    <property type="match status" value="1"/>
</dbReference>
<accession>A0ABS9BVW6</accession>
<comment type="catalytic activity">
    <reaction evidence="3">
        <text>O-succinyl-L-homoserine + hydrogen sulfide = L-homocysteine + succinate</text>
        <dbReference type="Rhea" id="RHEA:27826"/>
        <dbReference type="ChEBI" id="CHEBI:29919"/>
        <dbReference type="ChEBI" id="CHEBI:30031"/>
        <dbReference type="ChEBI" id="CHEBI:57661"/>
        <dbReference type="ChEBI" id="CHEBI:58199"/>
    </reaction>
</comment>
<reference evidence="5 6" key="1">
    <citation type="submission" date="2022-01" db="EMBL/GenBank/DDBJ databases">
        <title>Mariniradius saccharolyticus sp. nov., isolated from sediment of a river.</title>
        <authorList>
            <person name="Liu H."/>
        </authorList>
    </citation>
    <scope>NUCLEOTIDE SEQUENCE [LARGE SCALE GENOMIC DNA]</scope>
    <source>
        <strain evidence="5 6">RY-2</strain>
    </source>
</reference>
<dbReference type="Proteomes" id="UP001201449">
    <property type="component" value="Unassembled WGS sequence"/>
</dbReference>
<feature type="modified residue" description="N6-(pyridoxal phosphate)lysine" evidence="3">
    <location>
        <position position="204"/>
    </location>
</feature>
<name>A0ABS9BVW6_9BACT</name>
<comment type="subunit">
    <text evidence="3">Homotetramer.</text>
</comment>
<protein>
    <recommendedName>
        <fullName evidence="3">O-succinylhomoserine sulfhydrylase</fullName>
        <shortName evidence="3">OSH sulfhydrylase</shortName>
        <shortName evidence="3">OSHS sulfhydrylase</shortName>
        <ecNumber evidence="3">2.5.1.-</ecNumber>
    </recommendedName>
</protein>
<dbReference type="SUPFAM" id="SSF53383">
    <property type="entry name" value="PLP-dependent transferases"/>
    <property type="match status" value="1"/>
</dbReference>
<comment type="pathway">
    <text evidence="3">Amino-acid biosynthesis; L-methionine biosynthesis via de novo pathway; L-homocysteine from O-succinyl-L-homoserine: step 1/1.</text>
</comment>
<dbReference type="EMBL" id="JAKEVZ010000008">
    <property type="protein sequence ID" value="MCF1751771.1"/>
    <property type="molecule type" value="Genomic_DNA"/>
</dbReference>
<keyword evidence="2 3" id="KW-0663">Pyridoxal phosphate</keyword>
<keyword evidence="5" id="KW-0032">Aminotransferase</keyword>
<keyword evidence="3" id="KW-0028">Amino-acid biosynthesis</keyword>
<comment type="cofactor">
    <cofactor evidence="1 3 4">
        <name>pyridoxal 5'-phosphate</name>
        <dbReference type="ChEBI" id="CHEBI:597326"/>
    </cofactor>
</comment>
<dbReference type="CDD" id="cd00614">
    <property type="entry name" value="CGS_like"/>
    <property type="match status" value="1"/>
</dbReference>
<evidence type="ECO:0000256" key="2">
    <source>
        <dbReference type="ARBA" id="ARBA00022898"/>
    </source>
</evidence>
<dbReference type="Gene3D" id="3.90.1150.10">
    <property type="entry name" value="Aspartate Aminotransferase, domain 1"/>
    <property type="match status" value="1"/>
</dbReference>
<evidence type="ECO:0000256" key="4">
    <source>
        <dbReference type="RuleBase" id="RU362118"/>
    </source>
</evidence>
<comment type="similarity">
    <text evidence="3">Belongs to the trans-sulfuration enzymes family. MetZ subfamily.</text>
</comment>
<proteinExistence type="inferred from homology"/>
<dbReference type="InterPro" id="IPR015424">
    <property type="entry name" value="PyrdxlP-dep_Trfase"/>
</dbReference>
<dbReference type="PIRSF" id="PIRSF001434">
    <property type="entry name" value="CGS"/>
    <property type="match status" value="1"/>
</dbReference>
<dbReference type="EC" id="2.5.1.-" evidence="3"/>
<keyword evidence="3" id="KW-0486">Methionine biosynthesis</keyword>
<sequence length="390" mass="43035">MSHFETDAIRLSTSKSNQREHSAPIYLTSSFTFESAEEARQMFAEEIEGNIYSRYANPNTSDLIQKVCAAEGTEAGIATASGMAAMFGSIAALLQQGDHVLASRSLFGSTHQLLTRVFPKWGITSTYGDISDIQNWESLLRPNTKMLFIETPSNPGLEIIDLEWAGKFAETHNLILVVDNCFATPYLQQPAKWGAHIVTHSATKYIDGQGRVLGGLILGKKELIKEVEFFARHTGPALSPFNAWMLAKSMETLAVRMDRHCSNALRVAQYFGGNKHLDFVKYPFLPSHPQFDLAKKQMKQGGGIITLSLKGGIQRAQRFIDSLQMVSITPNLGDSRSIVTHPASTTHSKLTVDERQLVGISDGLVRLSVGLEHVDDIIQDVERALDLSTQ</sequence>
<evidence type="ECO:0000256" key="1">
    <source>
        <dbReference type="ARBA" id="ARBA00001933"/>
    </source>
</evidence>
<comment type="function">
    <text evidence="3">Catalyzes the formation of L-homocysteine from O-succinyl-L-homoserine (OSHS) and hydrogen sulfide.</text>
</comment>
<organism evidence="5 6">
    <name type="scientific">Mariniradius sediminis</name>
    <dbReference type="NCBI Taxonomy" id="2909237"/>
    <lineage>
        <taxon>Bacteria</taxon>
        <taxon>Pseudomonadati</taxon>
        <taxon>Bacteroidota</taxon>
        <taxon>Cytophagia</taxon>
        <taxon>Cytophagales</taxon>
        <taxon>Cyclobacteriaceae</taxon>
        <taxon>Mariniradius</taxon>
    </lineage>
</organism>
<evidence type="ECO:0000313" key="6">
    <source>
        <dbReference type="Proteomes" id="UP001201449"/>
    </source>
</evidence>
<dbReference type="PANTHER" id="PTHR11808">
    <property type="entry name" value="TRANS-SULFURATION ENZYME FAMILY MEMBER"/>
    <property type="match status" value="1"/>
</dbReference>
<dbReference type="InterPro" id="IPR015421">
    <property type="entry name" value="PyrdxlP-dep_Trfase_major"/>
</dbReference>
<dbReference type="Gene3D" id="3.40.640.10">
    <property type="entry name" value="Type I PLP-dependent aspartate aminotransferase-like (Major domain)"/>
    <property type="match status" value="1"/>
</dbReference>
<keyword evidence="3" id="KW-0808">Transferase</keyword>